<dbReference type="InterPro" id="IPR036908">
    <property type="entry name" value="RlpA-like_sf"/>
</dbReference>
<dbReference type="HAMAP" id="MF_02071">
    <property type="entry name" value="RlpA"/>
    <property type="match status" value="1"/>
</dbReference>
<dbReference type="GO" id="GO:0071555">
    <property type="term" value="P:cell wall organization"/>
    <property type="evidence" value="ECO:0007669"/>
    <property type="project" value="UniProtKB-KW"/>
</dbReference>
<comment type="function">
    <text evidence="3">Lytic transglycosylase with a strong preference for naked glycan strands that lack stem peptides.</text>
</comment>
<dbReference type="Proteomes" id="UP000001175">
    <property type="component" value="Chromosome"/>
</dbReference>
<evidence type="ECO:0000256" key="1">
    <source>
        <dbReference type="ARBA" id="ARBA00023239"/>
    </source>
</evidence>
<accession>A0A0H3JZV7</accession>
<sequence precursor="true">MLISPVMQKRTLSGLTSTLLLASLSLVPASRAEQTQQPPVATAASSAIAASQPDATADAETLKVGSSQTSRVLTPPEDVVAKVQPHQYQGREAATLYVRNLPVLTFVAPQRSANTAAARESKLPTPAQFVDPLNAKQDPLWRATSIAALINQLSQAGLQGDVIQVRWDERQAAPVITSGDRDLFKVDATMIVRGARTPRQASVIVTNRLRQAFGANPLNTLPDLVGSEIAAALQQVVSTTVGMASWYGPGFHGRRTANGEVFNQHTLTAAHRTLPFGTLVRVTNLRSGSNVVVRINDRGPFHGNRLIDLSQGAAEVIGLRSSGVAQVRLDVLQGVQQTAQR</sequence>
<evidence type="ECO:0000256" key="5">
    <source>
        <dbReference type="SAM" id="MobiDB-lite"/>
    </source>
</evidence>
<feature type="domain" description="RlpA-like protein double-psi beta-barrel" evidence="6">
    <location>
        <begin position="240"/>
        <end position="328"/>
    </location>
</feature>
<reference evidence="7 8" key="1">
    <citation type="journal article" date="2007" name="Photosyn. Res.">
        <title>Complete nucleotide sequence of the freshwater unicellular cyanobacterium Synechococcus elongatus PCC 6301 chromosome: gene content and organization.</title>
        <authorList>
            <person name="Sugita C."/>
            <person name="Ogata K."/>
            <person name="Shikata M."/>
            <person name="Jikuya H."/>
            <person name="Takano J."/>
            <person name="Furumichi M."/>
            <person name="Kanehisa M."/>
            <person name="Omata T."/>
            <person name="Sugiura M."/>
            <person name="Sugita M."/>
        </authorList>
    </citation>
    <scope>NUCLEOTIDE SEQUENCE [LARGE SCALE GENOMIC DNA]</scope>
    <source>
        <strain evidence="8">ATCC 27144 / PCC 6301 / SAUG 1402/1</strain>
    </source>
</reference>
<dbReference type="InterPro" id="IPR034718">
    <property type="entry name" value="RlpA"/>
</dbReference>
<dbReference type="InterPro" id="IPR009009">
    <property type="entry name" value="RlpA-like_DPBB"/>
</dbReference>
<dbReference type="KEGG" id="syc:syc0398_d"/>
<dbReference type="GO" id="GO:0000270">
    <property type="term" value="P:peptidoglycan metabolic process"/>
    <property type="evidence" value="ECO:0007669"/>
    <property type="project" value="UniProtKB-UniRule"/>
</dbReference>
<dbReference type="GO" id="GO:0008932">
    <property type="term" value="F:lytic endotransglycosylase activity"/>
    <property type="evidence" value="ECO:0007669"/>
    <property type="project" value="UniProtKB-UniRule"/>
</dbReference>
<feature type="chain" id="PRO_5009983854" description="Probable endolytic peptidoglycan transglycosylase RlpA" evidence="3">
    <location>
        <begin position="33"/>
        <end position="341"/>
    </location>
</feature>
<evidence type="ECO:0000256" key="2">
    <source>
        <dbReference type="ARBA" id="ARBA00023316"/>
    </source>
</evidence>
<dbReference type="EMBL" id="AP008231">
    <property type="protein sequence ID" value="BAD78588.1"/>
    <property type="molecule type" value="Genomic_DNA"/>
</dbReference>
<feature type="region of interest" description="Disordered" evidence="5">
    <location>
        <begin position="34"/>
        <end position="61"/>
    </location>
</feature>
<dbReference type="EC" id="4.2.2.-" evidence="3"/>
<keyword evidence="3" id="KW-0732">Signal</keyword>
<evidence type="ECO:0000313" key="7">
    <source>
        <dbReference type="EMBL" id="BAD78588.1"/>
    </source>
</evidence>
<keyword evidence="1 3" id="KW-0456">Lyase</keyword>
<evidence type="ECO:0000256" key="4">
    <source>
        <dbReference type="RuleBase" id="RU003495"/>
    </source>
</evidence>
<dbReference type="eggNOG" id="COG0797">
    <property type="taxonomic scope" value="Bacteria"/>
</dbReference>
<organism evidence="7 8">
    <name type="scientific">Synechococcus sp. (strain ATCC 27144 / PCC 6301 / SAUG 1402/1)</name>
    <name type="common">Anacystis nidulans</name>
    <dbReference type="NCBI Taxonomy" id="269084"/>
    <lineage>
        <taxon>Bacteria</taxon>
        <taxon>Bacillati</taxon>
        <taxon>Cyanobacteriota</taxon>
        <taxon>Cyanophyceae</taxon>
        <taxon>Synechococcales</taxon>
        <taxon>Synechococcaceae</taxon>
        <taxon>Synechococcus</taxon>
    </lineage>
</organism>
<evidence type="ECO:0000259" key="6">
    <source>
        <dbReference type="Pfam" id="PF03330"/>
    </source>
</evidence>
<comment type="similarity">
    <text evidence="3 4">Belongs to the RlpA family.</text>
</comment>
<dbReference type="CDD" id="cd22268">
    <property type="entry name" value="DPBB_RlpA-like"/>
    <property type="match status" value="1"/>
</dbReference>
<dbReference type="InterPro" id="IPR012997">
    <property type="entry name" value="RplA"/>
</dbReference>
<name>A0A0H3JZV7_SYNP6</name>
<gene>
    <name evidence="3" type="primary">rlpA</name>
    <name evidence="7" type="ordered locus">syc0398_d</name>
</gene>
<dbReference type="PANTHER" id="PTHR34183:SF8">
    <property type="entry name" value="ENDOLYTIC PEPTIDOGLYCAN TRANSGLYCOSYLASE RLPA-RELATED"/>
    <property type="match status" value="1"/>
</dbReference>
<evidence type="ECO:0000313" key="8">
    <source>
        <dbReference type="Proteomes" id="UP000001175"/>
    </source>
</evidence>
<dbReference type="Gene3D" id="2.40.40.10">
    <property type="entry name" value="RlpA-like domain"/>
    <property type="match status" value="1"/>
</dbReference>
<dbReference type="SUPFAM" id="SSF50685">
    <property type="entry name" value="Barwin-like endoglucanases"/>
    <property type="match status" value="1"/>
</dbReference>
<proteinExistence type="inferred from homology"/>
<feature type="signal peptide" evidence="3">
    <location>
        <begin position="1"/>
        <end position="32"/>
    </location>
</feature>
<dbReference type="NCBIfam" id="TIGR00413">
    <property type="entry name" value="rlpA"/>
    <property type="match status" value="1"/>
</dbReference>
<protein>
    <recommendedName>
        <fullName evidence="3">Probable endolytic peptidoglycan transglycosylase RlpA</fullName>
        <ecNumber evidence="3">4.2.2.-</ecNumber>
    </recommendedName>
</protein>
<dbReference type="PANTHER" id="PTHR34183">
    <property type="entry name" value="ENDOLYTIC PEPTIDOGLYCAN TRANSGLYCOSYLASE RLPA"/>
    <property type="match status" value="1"/>
</dbReference>
<dbReference type="AlphaFoldDB" id="A0A0H3JZV7"/>
<dbReference type="Pfam" id="PF03330">
    <property type="entry name" value="DPBB_1"/>
    <property type="match status" value="1"/>
</dbReference>
<keyword evidence="2 3" id="KW-0961">Cell wall biogenesis/degradation</keyword>
<feature type="compositionally biased region" description="Low complexity" evidence="5">
    <location>
        <begin position="41"/>
        <end position="51"/>
    </location>
</feature>
<evidence type="ECO:0000256" key="3">
    <source>
        <dbReference type="HAMAP-Rule" id="MF_02071"/>
    </source>
</evidence>